<comment type="caution">
    <text evidence="2">The sequence shown here is derived from an EMBL/GenBank/DDBJ whole genome shotgun (WGS) entry which is preliminary data.</text>
</comment>
<reference evidence="2" key="1">
    <citation type="journal article" date="2014" name="Int. J. Syst. Evol. Microbiol.">
        <title>Complete genome sequence of Corynebacterium casei LMG S-19264T (=DSM 44701T), isolated from a smear-ripened cheese.</title>
        <authorList>
            <consortium name="US DOE Joint Genome Institute (JGI-PGF)"/>
            <person name="Walter F."/>
            <person name="Albersmeier A."/>
            <person name="Kalinowski J."/>
            <person name="Ruckert C."/>
        </authorList>
    </citation>
    <scope>NUCLEOTIDE SEQUENCE</scope>
    <source>
        <strain evidence="2">JCM 4403</strain>
    </source>
</reference>
<name>A0A918C803_9ACTN</name>
<evidence type="ECO:0000256" key="1">
    <source>
        <dbReference type="SAM" id="MobiDB-lite"/>
    </source>
</evidence>
<proteinExistence type="predicted"/>
<keyword evidence="3" id="KW-1185">Reference proteome</keyword>
<dbReference type="RefSeq" id="WP_189561867.1">
    <property type="nucleotide sequence ID" value="NZ_BMTE01000030.1"/>
</dbReference>
<sequence>MRGLTGAGSTRFRTTTRAVITATAVLAAAVLFTGGCGTGGTGARDEGPARADSVASVAAPSVSPSGTPDRVDPVRLVKADPAVSAEVKRELEPCVGDEYPVDVSYGNLTGGAVDDVVVNVLTCGDAVGVGSYVYRDQGGAYVNVFTAEEPPVYAEIDRGDLVVTKQVYDPGDPVSSPSGENVITYRWASGGFDEEYRTHNDYGQVAGPEPTPAPDS</sequence>
<evidence type="ECO:0000313" key="2">
    <source>
        <dbReference type="EMBL" id="GGR10487.1"/>
    </source>
</evidence>
<organism evidence="2 3">
    <name type="scientific">Streptomyces pilosus</name>
    <dbReference type="NCBI Taxonomy" id="28893"/>
    <lineage>
        <taxon>Bacteria</taxon>
        <taxon>Bacillati</taxon>
        <taxon>Actinomycetota</taxon>
        <taxon>Actinomycetes</taxon>
        <taxon>Kitasatosporales</taxon>
        <taxon>Streptomycetaceae</taxon>
        <taxon>Streptomyces</taxon>
    </lineage>
</organism>
<feature type="region of interest" description="Disordered" evidence="1">
    <location>
        <begin position="41"/>
        <end position="72"/>
    </location>
</feature>
<gene>
    <name evidence="2" type="primary">cseA</name>
    <name evidence="2" type="ORF">GCM10010280_67670</name>
</gene>
<feature type="compositionally biased region" description="Low complexity" evidence="1">
    <location>
        <begin position="50"/>
        <end position="65"/>
    </location>
</feature>
<feature type="region of interest" description="Disordered" evidence="1">
    <location>
        <begin position="196"/>
        <end position="216"/>
    </location>
</feature>
<accession>A0A918C803</accession>
<dbReference type="Proteomes" id="UP000656732">
    <property type="component" value="Unassembled WGS sequence"/>
</dbReference>
<dbReference type="EMBL" id="BMTU01000026">
    <property type="protein sequence ID" value="GGR10487.1"/>
    <property type="molecule type" value="Genomic_DNA"/>
</dbReference>
<reference evidence="2" key="2">
    <citation type="submission" date="2020-09" db="EMBL/GenBank/DDBJ databases">
        <authorList>
            <person name="Sun Q."/>
            <person name="Ohkuma M."/>
        </authorList>
    </citation>
    <scope>NUCLEOTIDE SEQUENCE</scope>
    <source>
        <strain evidence="2">JCM 4403</strain>
    </source>
</reference>
<dbReference type="AlphaFoldDB" id="A0A918C803"/>
<evidence type="ECO:0000313" key="3">
    <source>
        <dbReference type="Proteomes" id="UP000656732"/>
    </source>
</evidence>
<protein>
    <submittedName>
        <fullName evidence="2">Lipoprotein CseA</fullName>
    </submittedName>
</protein>
<keyword evidence="2" id="KW-0449">Lipoprotein</keyword>